<evidence type="ECO:0000256" key="1">
    <source>
        <dbReference type="SAM" id="Phobius"/>
    </source>
</evidence>
<reference evidence="2 3" key="1">
    <citation type="submission" date="2023-08" db="EMBL/GenBank/DDBJ databases">
        <title>Functional and genomic diversity of the sorghum phyllosphere microbiome.</title>
        <authorList>
            <person name="Shade A."/>
        </authorList>
    </citation>
    <scope>NUCLEOTIDE SEQUENCE [LARGE SCALE GENOMIC DNA]</scope>
    <source>
        <strain evidence="2 3">SORGH_AS_0919</strain>
    </source>
</reference>
<protein>
    <submittedName>
        <fullName evidence="2">Uncharacterized protein</fullName>
    </submittedName>
</protein>
<organism evidence="2 3">
    <name type="scientific">Microbacterium paludicola</name>
    <dbReference type="NCBI Taxonomy" id="300019"/>
    <lineage>
        <taxon>Bacteria</taxon>
        <taxon>Bacillati</taxon>
        <taxon>Actinomycetota</taxon>
        <taxon>Actinomycetes</taxon>
        <taxon>Micrococcales</taxon>
        <taxon>Microbacteriaceae</taxon>
        <taxon>Microbacterium</taxon>
    </lineage>
</organism>
<keyword evidence="1" id="KW-1133">Transmembrane helix</keyword>
<keyword evidence="3" id="KW-1185">Reference proteome</keyword>
<evidence type="ECO:0000313" key="3">
    <source>
        <dbReference type="Proteomes" id="UP001260188"/>
    </source>
</evidence>
<keyword evidence="1" id="KW-0472">Membrane</keyword>
<accession>A0ABU1I0Q8</accession>
<evidence type="ECO:0000313" key="2">
    <source>
        <dbReference type="EMBL" id="MDR6167462.1"/>
    </source>
</evidence>
<keyword evidence="1" id="KW-0812">Transmembrane</keyword>
<gene>
    <name evidence="2" type="ORF">QE367_001666</name>
</gene>
<dbReference type="EMBL" id="JAVIZA010000001">
    <property type="protein sequence ID" value="MDR6167462.1"/>
    <property type="molecule type" value="Genomic_DNA"/>
</dbReference>
<name>A0ABU1I0Q8_9MICO</name>
<proteinExistence type="predicted"/>
<dbReference type="RefSeq" id="WP_157096450.1">
    <property type="nucleotide sequence ID" value="NZ_CP018134.1"/>
</dbReference>
<comment type="caution">
    <text evidence="2">The sequence shown here is derived from an EMBL/GenBank/DDBJ whole genome shotgun (WGS) entry which is preliminary data.</text>
</comment>
<dbReference type="Proteomes" id="UP001260188">
    <property type="component" value="Unassembled WGS sequence"/>
</dbReference>
<sequence>MKRSRRSDYGSQSWWTRDYGGLPGWAIVLVVVVIVALGVFVTTLLLTPR</sequence>
<feature type="transmembrane region" description="Helical" evidence="1">
    <location>
        <begin position="21"/>
        <end position="46"/>
    </location>
</feature>